<comment type="similarity">
    <text evidence="1">Belongs to the metallo-dependent hydrolases superfamily.</text>
</comment>
<evidence type="ECO:0000259" key="2">
    <source>
        <dbReference type="Pfam" id="PF04909"/>
    </source>
</evidence>
<dbReference type="EMBL" id="NNRM01000042">
    <property type="protein sequence ID" value="OYR22866.1"/>
    <property type="molecule type" value="Genomic_DNA"/>
</dbReference>
<gene>
    <name evidence="3" type="ORF">CEV34_4064</name>
</gene>
<organism evidence="3 4">
    <name type="scientific">Brucella pseudogrignonensis</name>
    <dbReference type="NCBI Taxonomy" id="419475"/>
    <lineage>
        <taxon>Bacteria</taxon>
        <taxon>Pseudomonadati</taxon>
        <taxon>Pseudomonadota</taxon>
        <taxon>Alphaproteobacteria</taxon>
        <taxon>Hyphomicrobiales</taxon>
        <taxon>Brucellaceae</taxon>
        <taxon>Brucella/Ochrobactrum group</taxon>
        <taxon>Brucella</taxon>
    </lineage>
</organism>
<reference evidence="3 4" key="1">
    <citation type="submission" date="2017-07" db="EMBL/GenBank/DDBJ databases">
        <title>Phylogenetic study on the rhizospheric bacterium Ochrobactrum sp. A44.</title>
        <authorList>
            <person name="Krzyzanowska D.M."/>
            <person name="Ossowicki A."/>
            <person name="Rajewska M."/>
            <person name="Maciag T."/>
            <person name="Kaczynski Z."/>
            <person name="Czerwicka M."/>
            <person name="Jafra S."/>
        </authorList>
    </citation>
    <scope>NUCLEOTIDE SEQUENCE [LARGE SCALE GENOMIC DNA]</scope>
    <source>
        <strain evidence="3 4">CCUG 30717</strain>
    </source>
</reference>
<name>A0A256G7C9_9HYPH</name>
<dbReference type="InterPro" id="IPR006680">
    <property type="entry name" value="Amidohydro-rel"/>
</dbReference>
<evidence type="ECO:0000313" key="3">
    <source>
        <dbReference type="EMBL" id="OYR22866.1"/>
    </source>
</evidence>
<dbReference type="Proteomes" id="UP000216188">
    <property type="component" value="Unassembled WGS sequence"/>
</dbReference>
<protein>
    <submittedName>
        <fullName evidence="3">Amidohydrolase family protein</fullName>
    </submittedName>
</protein>
<dbReference type="GO" id="GO:0016787">
    <property type="term" value="F:hydrolase activity"/>
    <property type="evidence" value="ECO:0007669"/>
    <property type="project" value="UniProtKB-KW"/>
</dbReference>
<feature type="domain" description="Amidohydrolase-related" evidence="2">
    <location>
        <begin position="11"/>
        <end position="293"/>
    </location>
</feature>
<comment type="caution">
    <text evidence="3">The sequence shown here is derived from an EMBL/GenBank/DDBJ whole genome shotgun (WGS) entry which is preliminary data.</text>
</comment>
<dbReference type="Pfam" id="PF04909">
    <property type="entry name" value="Amidohydro_2"/>
    <property type="match status" value="1"/>
</dbReference>
<sequence>MTQEEYVFEFVDAHHHLWDLKRLYYAWLTDKPFNGHPSGDYSKIMKNYLVDDLRREAEAVNLIKSIHIETADGETDPVHETQWLQEVADEKGMPNGIIARCDLTGEKVVEELEHHQRFSNFRGVRMLSFMGLDFLDAAEFRRGFKELAKRDLVYDMDAGWQQMHKAYALAKDFPTTRIILGHCGFPKERNVPYFHRWRKAIAQLAKAPNVACKLSGLAMVDHNWTVETIRPWIETCIEYFGVDRCMFGTNWPLDGLHSEYATVVNAYREIVDDYSIPEKRQLFRLSAENWYRI</sequence>
<accession>A0A256G7C9</accession>
<dbReference type="AlphaFoldDB" id="A0A256G7C9"/>
<dbReference type="InterPro" id="IPR032466">
    <property type="entry name" value="Metal_Hydrolase"/>
</dbReference>
<dbReference type="PANTHER" id="PTHR43569">
    <property type="entry name" value="AMIDOHYDROLASE"/>
    <property type="match status" value="1"/>
</dbReference>
<keyword evidence="4" id="KW-1185">Reference proteome</keyword>
<dbReference type="InterPro" id="IPR052350">
    <property type="entry name" value="Metallo-dep_Lactonases"/>
</dbReference>
<proteinExistence type="inferred from homology"/>
<dbReference type="RefSeq" id="WP_094544270.1">
    <property type="nucleotide sequence ID" value="NZ_JBHEEM010000022.1"/>
</dbReference>
<evidence type="ECO:0000313" key="4">
    <source>
        <dbReference type="Proteomes" id="UP000216188"/>
    </source>
</evidence>
<keyword evidence="3" id="KW-0378">Hydrolase</keyword>
<dbReference type="SUPFAM" id="SSF51556">
    <property type="entry name" value="Metallo-dependent hydrolases"/>
    <property type="match status" value="1"/>
</dbReference>
<evidence type="ECO:0000256" key="1">
    <source>
        <dbReference type="ARBA" id="ARBA00038310"/>
    </source>
</evidence>
<dbReference type="Gene3D" id="3.20.20.140">
    <property type="entry name" value="Metal-dependent hydrolases"/>
    <property type="match status" value="1"/>
</dbReference>
<dbReference type="PANTHER" id="PTHR43569:SF1">
    <property type="entry name" value="BLL3371 PROTEIN"/>
    <property type="match status" value="1"/>
</dbReference>